<dbReference type="Pfam" id="PF08484">
    <property type="entry name" value="Methyltransf_14"/>
    <property type="match status" value="1"/>
</dbReference>
<keyword evidence="2" id="KW-0489">Methyltransferase</keyword>
<dbReference type="RefSeq" id="WP_284718312.1">
    <property type="nucleotide sequence ID" value="NZ_CP120364.1"/>
</dbReference>
<keyword evidence="2" id="KW-0614">Plasmid</keyword>
<evidence type="ECO:0000313" key="2">
    <source>
        <dbReference type="EMBL" id="WHS91342.1"/>
    </source>
</evidence>
<sequence length="399" mass="43824">MKSAQAVETEAIASDLRSECPVCCGRELLPSVTFEALPVLCNALHSSPASARAAETGRFCGVFCRRCTHFFNAAFEEQRIGYTQSYENSLHFSPRFLAFVDALAGRLTDSYALAGKTVIDVGCGKGDFLKRLCTLSGATGIGFDKSFEEDRGALVPHVRFVSDWFDDRYADLRPDLVSCRHVIEHLADPIAFLRALRTHPGTGPETIFYFEVPNALYTLRELGIWDLIYEHVSYFTGHSLRVAVEAAGFDVLSAGSSFGNQYLFIEARAGTVHPLAEAAESDEYVLMVRKFEGLHRDKVTHWQKFLSKRNLERVVVWGAGSKGITFVNVVPPAAGISALVDVNTYKQGRFAPRTGTPVLSPESLRGCLVEAIIIMNPLYRHEIAGIAKAIGLAPEIVVA</sequence>
<gene>
    <name evidence="2" type="ORF">PZL22_001320</name>
</gene>
<dbReference type="GO" id="GO:0008168">
    <property type="term" value="F:methyltransferase activity"/>
    <property type="evidence" value="ECO:0007669"/>
    <property type="project" value="UniProtKB-KW"/>
</dbReference>
<dbReference type="Proteomes" id="UP001233264">
    <property type="component" value="Plasmid pSkuCCBAU71714b"/>
</dbReference>
<accession>A0ABY8T0K8</accession>
<dbReference type="CDD" id="cd02440">
    <property type="entry name" value="AdoMet_MTases"/>
    <property type="match status" value="1"/>
</dbReference>
<dbReference type="GO" id="GO:0032259">
    <property type="term" value="P:methylation"/>
    <property type="evidence" value="ECO:0007669"/>
    <property type="project" value="UniProtKB-KW"/>
</dbReference>
<keyword evidence="2" id="KW-0808">Transferase</keyword>
<evidence type="ECO:0000313" key="3">
    <source>
        <dbReference type="Proteomes" id="UP001233264"/>
    </source>
</evidence>
<dbReference type="InterPro" id="IPR013691">
    <property type="entry name" value="MeTrfase_14"/>
</dbReference>
<reference evidence="2 3" key="1">
    <citation type="submission" date="2023-03" db="EMBL/GenBank/DDBJ databases">
        <authorList>
            <person name="Menendez E."/>
            <person name="Kaur S."/>
            <person name="Flores-Felix J.D."/>
            <person name="diCenzo G.C."/>
            <person name="Peix A."/>
            <person name="Velazquez E."/>
        </authorList>
    </citation>
    <scope>NUCLEOTIDE SEQUENCE [LARGE SCALE GENOMIC DNA]</scope>
    <source>
        <strain evidence="2 3">CCBAU 71714</strain>
        <plasmid evidence="2 3">pSkuCCBAU71714b</plasmid>
    </source>
</reference>
<dbReference type="InterPro" id="IPR029063">
    <property type="entry name" value="SAM-dependent_MTases_sf"/>
</dbReference>
<dbReference type="EMBL" id="CP120364">
    <property type="protein sequence ID" value="WHS91342.1"/>
    <property type="molecule type" value="Genomic_DNA"/>
</dbReference>
<evidence type="ECO:0000259" key="1">
    <source>
        <dbReference type="Pfam" id="PF08484"/>
    </source>
</evidence>
<name>A0ABY8T0K8_9HYPH</name>
<geneLocation type="plasmid" evidence="2 3">
    <name>pSkuCCBAU71714b</name>
</geneLocation>
<protein>
    <submittedName>
        <fullName evidence="2">Class I SAM-dependent methyltransferase</fullName>
    </submittedName>
</protein>
<dbReference type="Gene3D" id="3.40.50.720">
    <property type="entry name" value="NAD(P)-binding Rossmann-like Domain"/>
    <property type="match status" value="1"/>
</dbReference>
<feature type="domain" description="C-methyltransferase" evidence="1">
    <location>
        <begin position="308"/>
        <end position="386"/>
    </location>
</feature>
<keyword evidence="3" id="KW-1185">Reference proteome</keyword>
<dbReference type="Gene3D" id="3.40.50.150">
    <property type="entry name" value="Vaccinia Virus protein VP39"/>
    <property type="match status" value="1"/>
</dbReference>
<organism evidence="2 3">
    <name type="scientific">Sinorhizobium kummerowiae</name>
    <dbReference type="NCBI Taxonomy" id="158892"/>
    <lineage>
        <taxon>Bacteria</taxon>
        <taxon>Pseudomonadati</taxon>
        <taxon>Pseudomonadota</taxon>
        <taxon>Alphaproteobacteria</taxon>
        <taxon>Hyphomicrobiales</taxon>
        <taxon>Rhizobiaceae</taxon>
        <taxon>Sinorhizobium/Ensifer group</taxon>
        <taxon>Sinorhizobium</taxon>
    </lineage>
</organism>
<dbReference type="SUPFAM" id="SSF53335">
    <property type="entry name" value="S-adenosyl-L-methionine-dependent methyltransferases"/>
    <property type="match status" value="1"/>
</dbReference>
<proteinExistence type="predicted"/>
<dbReference type="Pfam" id="PF13489">
    <property type="entry name" value="Methyltransf_23"/>
    <property type="match status" value="1"/>
</dbReference>